<comment type="function">
    <text evidence="4">Required for both de novo synthesis of the corrin ring for the assimilation of exogenous corrinoids. Participates in the adenosylation of a variety of incomplete and complete corrinoids.</text>
</comment>
<dbReference type="GO" id="GO:0005524">
    <property type="term" value="F:ATP binding"/>
    <property type="evidence" value="ECO:0007669"/>
    <property type="project" value="InterPro"/>
</dbReference>
<dbReference type="Proteomes" id="UP000245667">
    <property type="component" value="Unassembled WGS sequence"/>
</dbReference>
<dbReference type="GO" id="GO:0008817">
    <property type="term" value="F:corrinoid adenosyltransferase activity"/>
    <property type="evidence" value="ECO:0007669"/>
    <property type="project" value="UniProtKB-EC"/>
</dbReference>
<dbReference type="GO" id="GO:0009236">
    <property type="term" value="P:cobalamin biosynthetic process"/>
    <property type="evidence" value="ECO:0007669"/>
    <property type="project" value="InterPro"/>
</dbReference>
<evidence type="ECO:0000256" key="8">
    <source>
        <dbReference type="ARBA" id="ARBA00048555"/>
    </source>
</evidence>
<sequence length="69" mass="7866">MFDVQRTHKADIDAARSGFIEVSEIILSGKYDVVVLHEANIAMYCKLFGVEEIKHYDTKGIEARMGIEY</sequence>
<evidence type="ECO:0000313" key="10">
    <source>
        <dbReference type="EMBL" id="PWK24028.1"/>
    </source>
</evidence>
<organism evidence="10 11">
    <name type="scientific">Maribacter polysiphoniae</name>
    <dbReference type="NCBI Taxonomy" id="429344"/>
    <lineage>
        <taxon>Bacteria</taxon>
        <taxon>Pseudomonadati</taxon>
        <taxon>Bacteroidota</taxon>
        <taxon>Flavobacteriia</taxon>
        <taxon>Flavobacteriales</taxon>
        <taxon>Flavobacteriaceae</taxon>
        <taxon>Maribacter</taxon>
    </lineage>
</organism>
<evidence type="ECO:0000256" key="2">
    <source>
        <dbReference type="ARBA" id="ARBA00007487"/>
    </source>
</evidence>
<accession>A0A316E2Z6</accession>
<dbReference type="SUPFAM" id="SSF52540">
    <property type="entry name" value="P-loop containing nucleoside triphosphate hydrolases"/>
    <property type="match status" value="1"/>
</dbReference>
<evidence type="ECO:0000313" key="11">
    <source>
        <dbReference type="Proteomes" id="UP000245667"/>
    </source>
</evidence>
<evidence type="ECO:0000256" key="9">
    <source>
        <dbReference type="ARBA" id="ARBA00048692"/>
    </source>
</evidence>
<reference evidence="10 11" key="1">
    <citation type="submission" date="2018-05" db="EMBL/GenBank/DDBJ databases">
        <title>Genomic Encyclopedia of Archaeal and Bacterial Type Strains, Phase II (KMG-II): from individual species to whole genera.</title>
        <authorList>
            <person name="Goeker M."/>
        </authorList>
    </citation>
    <scope>NUCLEOTIDE SEQUENCE [LARGE SCALE GENOMIC DNA]</scope>
    <source>
        <strain evidence="10 11">DSM 23514</strain>
    </source>
</reference>
<comment type="caution">
    <text evidence="10">The sequence shown here is derived from an EMBL/GenBank/DDBJ whole genome shotgun (WGS) entry which is preliminary data.</text>
</comment>
<evidence type="ECO:0000256" key="7">
    <source>
        <dbReference type="ARBA" id="ARBA00033354"/>
    </source>
</evidence>
<protein>
    <recommendedName>
        <fullName evidence="3">corrinoid adenosyltransferase</fullName>
        <ecNumber evidence="3">2.5.1.17</ecNumber>
    </recommendedName>
    <alternativeName>
        <fullName evidence="5">Cob(II)alamin adenosyltransferase</fullName>
    </alternativeName>
    <alternativeName>
        <fullName evidence="7">Cob(II)yrinic acid a,c-diamide adenosyltransferase</fullName>
    </alternativeName>
    <alternativeName>
        <fullName evidence="6">Cobinamide/cobalamin adenosyltransferase</fullName>
    </alternativeName>
</protein>
<evidence type="ECO:0000256" key="3">
    <source>
        <dbReference type="ARBA" id="ARBA00012454"/>
    </source>
</evidence>
<dbReference type="InterPro" id="IPR027417">
    <property type="entry name" value="P-loop_NTPase"/>
</dbReference>
<dbReference type="RefSeq" id="WP_211315844.1">
    <property type="nucleotide sequence ID" value="NZ_JACWLN010000003.1"/>
</dbReference>
<evidence type="ECO:0000256" key="4">
    <source>
        <dbReference type="ARBA" id="ARBA00024929"/>
    </source>
</evidence>
<gene>
    <name evidence="10" type="ORF">LX92_01614</name>
</gene>
<dbReference type="EC" id="2.5.1.17" evidence="3"/>
<keyword evidence="10" id="KW-0808">Transferase</keyword>
<comment type="similarity">
    <text evidence="2">Belongs to the Cob(I)alamin adenosyltransferase family.</text>
</comment>
<evidence type="ECO:0000256" key="5">
    <source>
        <dbReference type="ARBA" id="ARBA00031529"/>
    </source>
</evidence>
<dbReference type="Pfam" id="PF02572">
    <property type="entry name" value="CobA_CobO_BtuR"/>
    <property type="match status" value="1"/>
</dbReference>
<dbReference type="EMBL" id="QGGQ01000003">
    <property type="protein sequence ID" value="PWK24028.1"/>
    <property type="molecule type" value="Genomic_DNA"/>
</dbReference>
<comment type="catalytic activity">
    <reaction evidence="8">
        <text>2 cob(II)yrinate a,c diamide + reduced [electron-transfer flavoprotein] + 2 ATP = 2 adenosylcob(III)yrinate a,c-diamide + 2 triphosphate + oxidized [electron-transfer flavoprotein] + 3 H(+)</text>
        <dbReference type="Rhea" id="RHEA:11528"/>
        <dbReference type="Rhea" id="RHEA-COMP:10685"/>
        <dbReference type="Rhea" id="RHEA-COMP:10686"/>
        <dbReference type="ChEBI" id="CHEBI:15378"/>
        <dbReference type="ChEBI" id="CHEBI:18036"/>
        <dbReference type="ChEBI" id="CHEBI:30616"/>
        <dbReference type="ChEBI" id="CHEBI:57692"/>
        <dbReference type="ChEBI" id="CHEBI:58307"/>
        <dbReference type="ChEBI" id="CHEBI:58503"/>
        <dbReference type="ChEBI" id="CHEBI:58537"/>
        <dbReference type="EC" id="2.5.1.17"/>
    </reaction>
</comment>
<name>A0A316E2Z6_9FLAO</name>
<dbReference type="InterPro" id="IPR003724">
    <property type="entry name" value="CblAdoTrfase_CobA"/>
</dbReference>
<proteinExistence type="inferred from homology"/>
<evidence type="ECO:0000256" key="1">
    <source>
        <dbReference type="ARBA" id="ARBA00005121"/>
    </source>
</evidence>
<evidence type="ECO:0000256" key="6">
    <source>
        <dbReference type="ARBA" id="ARBA00033334"/>
    </source>
</evidence>
<comment type="catalytic activity">
    <reaction evidence="9">
        <text>2 cob(II)alamin + reduced [electron-transfer flavoprotein] + 2 ATP = 2 adenosylcob(III)alamin + 2 triphosphate + oxidized [electron-transfer flavoprotein] + 3 H(+)</text>
        <dbReference type="Rhea" id="RHEA:28671"/>
        <dbReference type="Rhea" id="RHEA-COMP:10685"/>
        <dbReference type="Rhea" id="RHEA-COMP:10686"/>
        <dbReference type="ChEBI" id="CHEBI:15378"/>
        <dbReference type="ChEBI" id="CHEBI:16304"/>
        <dbReference type="ChEBI" id="CHEBI:18036"/>
        <dbReference type="ChEBI" id="CHEBI:18408"/>
        <dbReference type="ChEBI" id="CHEBI:30616"/>
        <dbReference type="ChEBI" id="CHEBI:57692"/>
        <dbReference type="ChEBI" id="CHEBI:58307"/>
        <dbReference type="EC" id="2.5.1.17"/>
    </reaction>
</comment>
<comment type="pathway">
    <text evidence="1">Cofactor biosynthesis; adenosylcobalamin biosynthesis; adenosylcobalamin from cob(II)yrinate a,c-diamide: step 2/7.</text>
</comment>
<dbReference type="AlphaFoldDB" id="A0A316E2Z6"/>